<comment type="caution">
    <text evidence="8">The sequence shown here is derived from an EMBL/GenBank/DDBJ whole genome shotgun (WGS) entry which is preliminary data.</text>
</comment>
<sequence>SLRRMLPSQPFGSWYYMLYSWGSPIVICTVTLSMQHLVPEDITGVIRPDIGISRCFLNEDGPFFAYYYGPISVLLLSNLVFLVLTQINLFMLLQEYKKITNALKSMGTGVLTTAPQATSSMPSRHRDHIYEYKQRLYLFMLMAVCWVTEVLSWKIPPLELWAATDTINALQGFFVFIIFLLNNNKWQLIRKKFPHAYKAFCQVLRSPMKLRRLLRGGDSSSTLFANVGSLCLSADIKRSISTLVTSLTSPFKSSSSVNLSDPSESNKRSVSLDEKWNGGIVALTHGPLRYPKSESSVPIRMS</sequence>
<dbReference type="InterPro" id="IPR000832">
    <property type="entry name" value="GPCR_2_secretin-like"/>
</dbReference>
<accession>A0AAN8XRX1</accession>
<evidence type="ECO:0000256" key="1">
    <source>
        <dbReference type="ARBA" id="ARBA00004141"/>
    </source>
</evidence>
<feature type="region of interest" description="Disordered" evidence="5">
    <location>
        <begin position="250"/>
        <end position="271"/>
    </location>
</feature>
<keyword evidence="2 6" id="KW-0812">Transmembrane</keyword>
<gene>
    <name evidence="8" type="ORF">SK128_002416</name>
</gene>
<keyword evidence="3 6" id="KW-1133">Transmembrane helix</keyword>
<dbReference type="PANTHER" id="PTHR46953:SF1">
    <property type="entry name" value="G-PROTEIN COUPLED RECEPTOR MTH-LIKE 1-RELATED"/>
    <property type="match status" value="1"/>
</dbReference>
<dbReference type="AlphaFoldDB" id="A0AAN8XRX1"/>
<feature type="domain" description="G-protein coupled receptors family 2 profile 2" evidence="7">
    <location>
        <begin position="1"/>
        <end position="183"/>
    </location>
</feature>
<keyword evidence="9" id="KW-1185">Reference proteome</keyword>
<evidence type="ECO:0000256" key="5">
    <source>
        <dbReference type="SAM" id="MobiDB-lite"/>
    </source>
</evidence>
<dbReference type="GO" id="GO:0004930">
    <property type="term" value="F:G protein-coupled receptor activity"/>
    <property type="evidence" value="ECO:0007669"/>
    <property type="project" value="InterPro"/>
</dbReference>
<dbReference type="Pfam" id="PF00002">
    <property type="entry name" value="7tm_2"/>
    <property type="match status" value="1"/>
</dbReference>
<proteinExistence type="predicted"/>
<feature type="non-terminal residue" evidence="8">
    <location>
        <position position="1"/>
    </location>
</feature>
<evidence type="ECO:0000313" key="8">
    <source>
        <dbReference type="EMBL" id="KAK7083120.1"/>
    </source>
</evidence>
<reference evidence="8 9" key="1">
    <citation type="submission" date="2023-11" db="EMBL/GenBank/DDBJ databases">
        <title>Halocaridina rubra genome assembly.</title>
        <authorList>
            <person name="Smith C."/>
        </authorList>
    </citation>
    <scope>NUCLEOTIDE SEQUENCE [LARGE SCALE GENOMIC DNA]</scope>
    <source>
        <strain evidence="8">EP-1</strain>
        <tissue evidence="8">Whole</tissue>
    </source>
</reference>
<evidence type="ECO:0000259" key="7">
    <source>
        <dbReference type="PROSITE" id="PS50261"/>
    </source>
</evidence>
<evidence type="ECO:0000256" key="4">
    <source>
        <dbReference type="ARBA" id="ARBA00023136"/>
    </source>
</evidence>
<feature type="transmembrane region" description="Helical" evidence="6">
    <location>
        <begin position="136"/>
        <end position="155"/>
    </location>
</feature>
<keyword evidence="4 6" id="KW-0472">Membrane</keyword>
<dbReference type="Gene3D" id="1.20.1070.10">
    <property type="entry name" value="Rhodopsin 7-helix transmembrane proteins"/>
    <property type="match status" value="1"/>
</dbReference>
<dbReference type="InterPro" id="IPR052808">
    <property type="entry name" value="GPCR_Mth-like"/>
</dbReference>
<dbReference type="GO" id="GO:0016020">
    <property type="term" value="C:membrane"/>
    <property type="evidence" value="ECO:0007669"/>
    <property type="project" value="UniProtKB-SubCell"/>
</dbReference>
<dbReference type="InterPro" id="IPR017981">
    <property type="entry name" value="GPCR_2-like_7TM"/>
</dbReference>
<evidence type="ECO:0000256" key="3">
    <source>
        <dbReference type="ARBA" id="ARBA00022989"/>
    </source>
</evidence>
<evidence type="ECO:0000256" key="6">
    <source>
        <dbReference type="SAM" id="Phobius"/>
    </source>
</evidence>
<evidence type="ECO:0000256" key="2">
    <source>
        <dbReference type="ARBA" id="ARBA00022692"/>
    </source>
</evidence>
<name>A0AAN8XRX1_HALRR</name>
<dbReference type="PROSITE" id="PS50261">
    <property type="entry name" value="G_PROTEIN_RECEP_F2_4"/>
    <property type="match status" value="1"/>
</dbReference>
<evidence type="ECO:0000313" key="9">
    <source>
        <dbReference type="Proteomes" id="UP001381693"/>
    </source>
</evidence>
<feature type="transmembrane region" description="Helical" evidence="6">
    <location>
        <begin position="161"/>
        <end position="182"/>
    </location>
</feature>
<organism evidence="8 9">
    <name type="scientific">Halocaridina rubra</name>
    <name type="common">Hawaiian red shrimp</name>
    <dbReference type="NCBI Taxonomy" id="373956"/>
    <lineage>
        <taxon>Eukaryota</taxon>
        <taxon>Metazoa</taxon>
        <taxon>Ecdysozoa</taxon>
        <taxon>Arthropoda</taxon>
        <taxon>Crustacea</taxon>
        <taxon>Multicrustacea</taxon>
        <taxon>Malacostraca</taxon>
        <taxon>Eumalacostraca</taxon>
        <taxon>Eucarida</taxon>
        <taxon>Decapoda</taxon>
        <taxon>Pleocyemata</taxon>
        <taxon>Caridea</taxon>
        <taxon>Atyoidea</taxon>
        <taxon>Atyidae</taxon>
        <taxon>Halocaridina</taxon>
    </lineage>
</organism>
<dbReference type="EMBL" id="JAXCGZ010003804">
    <property type="protein sequence ID" value="KAK7083120.1"/>
    <property type="molecule type" value="Genomic_DNA"/>
</dbReference>
<protein>
    <recommendedName>
        <fullName evidence="7">G-protein coupled receptors family 2 profile 2 domain-containing protein</fullName>
    </recommendedName>
</protein>
<dbReference type="Proteomes" id="UP001381693">
    <property type="component" value="Unassembled WGS sequence"/>
</dbReference>
<dbReference type="GO" id="GO:0007166">
    <property type="term" value="P:cell surface receptor signaling pathway"/>
    <property type="evidence" value="ECO:0007669"/>
    <property type="project" value="InterPro"/>
</dbReference>
<comment type="subcellular location">
    <subcellularLocation>
        <location evidence="1">Membrane</location>
        <topology evidence="1">Multi-pass membrane protein</topology>
    </subcellularLocation>
</comment>
<dbReference type="PANTHER" id="PTHR46953">
    <property type="entry name" value="G-PROTEIN COUPLED RECEPTOR MTH-LIKE 1-RELATED"/>
    <property type="match status" value="1"/>
</dbReference>
<feature type="transmembrane region" description="Helical" evidence="6">
    <location>
        <begin position="12"/>
        <end position="34"/>
    </location>
</feature>
<feature type="transmembrane region" description="Helical" evidence="6">
    <location>
        <begin position="67"/>
        <end position="93"/>
    </location>
</feature>